<proteinExistence type="predicted"/>
<comment type="caution">
    <text evidence="2">The sequence shown here is derived from an EMBL/GenBank/DDBJ whole genome shotgun (WGS) entry which is preliminary data.</text>
</comment>
<feature type="region of interest" description="Disordered" evidence="1">
    <location>
        <begin position="152"/>
        <end position="176"/>
    </location>
</feature>
<feature type="compositionally biased region" description="Pro residues" evidence="1">
    <location>
        <begin position="158"/>
        <end position="168"/>
    </location>
</feature>
<dbReference type="EMBL" id="JBHSPT010000156">
    <property type="protein sequence ID" value="MFC6060873.1"/>
    <property type="molecule type" value="Genomic_DNA"/>
</dbReference>
<evidence type="ECO:0008006" key="4">
    <source>
        <dbReference type="Google" id="ProtNLM"/>
    </source>
</evidence>
<accession>A0ABW1MBS5</accession>
<evidence type="ECO:0000313" key="3">
    <source>
        <dbReference type="Proteomes" id="UP001596242"/>
    </source>
</evidence>
<organism evidence="2 3">
    <name type="scientific">Streptomyces pratens</name>
    <dbReference type="NCBI Taxonomy" id="887456"/>
    <lineage>
        <taxon>Bacteria</taxon>
        <taxon>Bacillati</taxon>
        <taxon>Actinomycetota</taxon>
        <taxon>Actinomycetes</taxon>
        <taxon>Kitasatosporales</taxon>
        <taxon>Streptomycetaceae</taxon>
        <taxon>Streptomyces</taxon>
    </lineage>
</organism>
<evidence type="ECO:0000256" key="1">
    <source>
        <dbReference type="SAM" id="MobiDB-lite"/>
    </source>
</evidence>
<protein>
    <recommendedName>
        <fullName evidence="4">ABC transmembrane type-1 domain-containing protein</fullName>
    </recommendedName>
</protein>
<sequence length="176" mass="18726">MSTGGAVAVGEGAVAVSGSLDMVMSFAAAATLVPFLQALSGAVGTKVATRLDDATRRTVRRVLRRELRRFDQRSTRALGTLATTGGTQIRFEAHTPEDALPQLLAMTFETIERPAPDVPALVRWTPAGWLATVSRSGQLHDLHWDPEQVAWISTTPPSGRPGPPPTAGPRPADPRT</sequence>
<name>A0ABW1MBS5_9ACTN</name>
<dbReference type="Proteomes" id="UP001596242">
    <property type="component" value="Unassembled WGS sequence"/>
</dbReference>
<evidence type="ECO:0000313" key="2">
    <source>
        <dbReference type="EMBL" id="MFC6060873.1"/>
    </source>
</evidence>
<dbReference type="RefSeq" id="WP_386407674.1">
    <property type="nucleotide sequence ID" value="NZ_JBHSPT010000156.1"/>
</dbReference>
<keyword evidence="3" id="KW-1185">Reference proteome</keyword>
<reference evidence="3" key="1">
    <citation type="journal article" date="2019" name="Int. J. Syst. Evol. Microbiol.">
        <title>The Global Catalogue of Microorganisms (GCM) 10K type strain sequencing project: providing services to taxonomists for standard genome sequencing and annotation.</title>
        <authorList>
            <consortium name="The Broad Institute Genomics Platform"/>
            <consortium name="The Broad Institute Genome Sequencing Center for Infectious Disease"/>
            <person name="Wu L."/>
            <person name="Ma J."/>
        </authorList>
    </citation>
    <scope>NUCLEOTIDE SEQUENCE [LARGE SCALE GENOMIC DNA]</scope>
    <source>
        <strain evidence="3">JCM 12763</strain>
    </source>
</reference>
<gene>
    <name evidence="2" type="ORF">ACFP50_37455</name>
</gene>